<organism evidence="2 3">
    <name type="scientific">Gymnopus androsaceus JB14</name>
    <dbReference type="NCBI Taxonomy" id="1447944"/>
    <lineage>
        <taxon>Eukaryota</taxon>
        <taxon>Fungi</taxon>
        <taxon>Dikarya</taxon>
        <taxon>Basidiomycota</taxon>
        <taxon>Agaricomycotina</taxon>
        <taxon>Agaricomycetes</taxon>
        <taxon>Agaricomycetidae</taxon>
        <taxon>Agaricales</taxon>
        <taxon>Marasmiineae</taxon>
        <taxon>Omphalotaceae</taxon>
        <taxon>Gymnopus</taxon>
    </lineage>
</organism>
<name>A0A6A4H2A6_9AGAR</name>
<dbReference type="Proteomes" id="UP000799118">
    <property type="component" value="Unassembled WGS sequence"/>
</dbReference>
<keyword evidence="1" id="KW-1133">Transmembrane helix</keyword>
<evidence type="ECO:0000313" key="3">
    <source>
        <dbReference type="Proteomes" id="UP000799118"/>
    </source>
</evidence>
<proteinExistence type="predicted"/>
<sequence length="193" mass="21896">MISRAQRDSTLHCSDFPCKEPRSTLFMTPGLQPDPRPFAGSKLLRFVFSDMRFNNSHYYQFTTAPLLILGFSFLLSAVCAVPVPGAAMSTAKNVKDIVTKKPELLVAFIHPLTTENYTCNKTRKKAAKRKIQNEISTDERFKTLSLAWRDSDCQITHPTRTVHFSLTQDNPPASWLGHIELDHLDKPWVLVYG</sequence>
<dbReference type="AlphaFoldDB" id="A0A6A4H2A6"/>
<keyword evidence="1" id="KW-0812">Transmembrane</keyword>
<feature type="transmembrane region" description="Helical" evidence="1">
    <location>
        <begin position="58"/>
        <end position="83"/>
    </location>
</feature>
<keyword evidence="1" id="KW-0472">Membrane</keyword>
<gene>
    <name evidence="2" type="ORF">BT96DRAFT_1000937</name>
</gene>
<evidence type="ECO:0000256" key="1">
    <source>
        <dbReference type="SAM" id="Phobius"/>
    </source>
</evidence>
<reference evidence="2" key="1">
    <citation type="journal article" date="2019" name="Environ. Microbiol.">
        <title>Fungal ecological strategies reflected in gene transcription - a case study of two litter decomposers.</title>
        <authorList>
            <person name="Barbi F."/>
            <person name="Kohler A."/>
            <person name="Barry K."/>
            <person name="Baskaran P."/>
            <person name="Daum C."/>
            <person name="Fauchery L."/>
            <person name="Ihrmark K."/>
            <person name="Kuo A."/>
            <person name="LaButti K."/>
            <person name="Lipzen A."/>
            <person name="Morin E."/>
            <person name="Grigoriev I.V."/>
            <person name="Henrissat B."/>
            <person name="Lindahl B."/>
            <person name="Martin F."/>
        </authorList>
    </citation>
    <scope>NUCLEOTIDE SEQUENCE</scope>
    <source>
        <strain evidence="2">JB14</strain>
    </source>
</reference>
<evidence type="ECO:0000313" key="2">
    <source>
        <dbReference type="EMBL" id="KAE9391798.1"/>
    </source>
</evidence>
<accession>A0A6A4H2A6</accession>
<dbReference type="EMBL" id="ML769612">
    <property type="protein sequence ID" value="KAE9391798.1"/>
    <property type="molecule type" value="Genomic_DNA"/>
</dbReference>
<protein>
    <submittedName>
        <fullName evidence="2">Uncharacterized protein</fullName>
    </submittedName>
</protein>
<keyword evidence="3" id="KW-1185">Reference proteome</keyword>